<feature type="domain" description="Fcf2 pre-rRNA processing C-terminal" evidence="3">
    <location>
        <begin position="141"/>
        <end position="234"/>
    </location>
</feature>
<comment type="subcellular location">
    <subcellularLocation>
        <location evidence="1">Nucleus</location>
        <location evidence="1">Nucleolus</location>
    </subcellularLocation>
</comment>
<evidence type="ECO:0000259" key="3">
    <source>
        <dbReference type="Pfam" id="PF08698"/>
    </source>
</evidence>
<evidence type="ECO:0000256" key="1">
    <source>
        <dbReference type="ARBA" id="ARBA00004604"/>
    </source>
</evidence>
<organism evidence="4 5">
    <name type="scientific">Aromia moschata</name>
    <dbReference type="NCBI Taxonomy" id="1265417"/>
    <lineage>
        <taxon>Eukaryota</taxon>
        <taxon>Metazoa</taxon>
        <taxon>Ecdysozoa</taxon>
        <taxon>Arthropoda</taxon>
        <taxon>Hexapoda</taxon>
        <taxon>Insecta</taxon>
        <taxon>Pterygota</taxon>
        <taxon>Neoptera</taxon>
        <taxon>Endopterygota</taxon>
        <taxon>Coleoptera</taxon>
        <taxon>Polyphaga</taxon>
        <taxon>Cucujiformia</taxon>
        <taxon>Chrysomeloidea</taxon>
        <taxon>Cerambycidae</taxon>
        <taxon>Cerambycinae</taxon>
        <taxon>Callichromatini</taxon>
        <taxon>Aromia</taxon>
    </lineage>
</organism>
<reference evidence="4" key="1">
    <citation type="journal article" date="2023" name="Insect Mol. Biol.">
        <title>Genome sequencing provides insights into the evolution of gene families encoding plant cell wall-degrading enzymes in longhorned beetles.</title>
        <authorList>
            <person name="Shin N.R."/>
            <person name="Okamura Y."/>
            <person name="Kirsch R."/>
            <person name="Pauchet Y."/>
        </authorList>
    </citation>
    <scope>NUCLEOTIDE SEQUENCE</scope>
    <source>
        <strain evidence="4">AMC_N1</strain>
    </source>
</reference>
<dbReference type="Proteomes" id="UP001162162">
    <property type="component" value="Unassembled WGS sequence"/>
</dbReference>
<dbReference type="AlphaFoldDB" id="A0AAV8Z253"/>
<accession>A0AAV8Z253</accession>
<dbReference type="GO" id="GO:0005730">
    <property type="term" value="C:nucleolus"/>
    <property type="evidence" value="ECO:0007669"/>
    <property type="project" value="UniProtKB-SubCell"/>
</dbReference>
<dbReference type="PANTHER" id="PTHR21686">
    <property type="entry name" value="DEOXYNUCLEOTIDYLTRANSFERASE TERMINAL-INTERACTING PROTEIN 2"/>
    <property type="match status" value="1"/>
</dbReference>
<evidence type="ECO:0000256" key="2">
    <source>
        <dbReference type="ARBA" id="ARBA00023242"/>
    </source>
</evidence>
<evidence type="ECO:0000313" key="4">
    <source>
        <dbReference type="EMBL" id="KAJ8958221.1"/>
    </source>
</evidence>
<dbReference type="InterPro" id="IPR039883">
    <property type="entry name" value="Fcf2/DNTTIP2"/>
</dbReference>
<name>A0AAV8Z253_9CUCU</name>
<dbReference type="GO" id="GO:0003723">
    <property type="term" value="F:RNA binding"/>
    <property type="evidence" value="ECO:0007669"/>
    <property type="project" value="TreeGrafter"/>
</dbReference>
<dbReference type="EMBL" id="JAPWTK010000018">
    <property type="protein sequence ID" value="KAJ8958221.1"/>
    <property type="molecule type" value="Genomic_DNA"/>
</dbReference>
<keyword evidence="5" id="KW-1185">Reference proteome</keyword>
<gene>
    <name evidence="4" type="ORF">NQ318_017362</name>
</gene>
<proteinExistence type="predicted"/>
<sequence>MDFIIDTVGKTSNTPVQKDGNNVIAELLKDYRDSSSSQTCSKAELSAKENIHVHEILEDLGWNNKSQFKKTYTTFNRRNVKEDIPESHDKSDIRDVLKKSLVLSQNFEDLHSIPPFEISEKKITKGETVLTDIIDLQKEREKTKGKKWYGLPATEMTEEVKHDLEILQMRSVLDPKHFYKKNDLSVLPKYFQFGTVMDTPVDYYKDRIPKNKRKKTLVDELLADANFNKYNKRKYKEIIEDRQKTHYKAWRTAKKIKEKEIDYQVFFYWEKK</sequence>
<protein>
    <recommendedName>
        <fullName evidence="3">Fcf2 pre-rRNA processing C-terminal domain-containing protein</fullName>
    </recommendedName>
</protein>
<evidence type="ECO:0000313" key="5">
    <source>
        <dbReference type="Proteomes" id="UP001162162"/>
    </source>
</evidence>
<dbReference type="GO" id="GO:0006396">
    <property type="term" value="P:RNA processing"/>
    <property type="evidence" value="ECO:0007669"/>
    <property type="project" value="TreeGrafter"/>
</dbReference>
<keyword evidence="2" id="KW-0539">Nucleus</keyword>
<comment type="caution">
    <text evidence="4">The sequence shown here is derived from an EMBL/GenBank/DDBJ whole genome shotgun (WGS) entry which is preliminary data.</text>
</comment>
<dbReference type="PANTHER" id="PTHR21686:SF12">
    <property type="entry name" value="DEOXYNUCLEOTIDYLTRANSFERASE TERMINAL-INTERACTING PROTEIN 2"/>
    <property type="match status" value="1"/>
</dbReference>
<dbReference type="InterPro" id="IPR014810">
    <property type="entry name" value="Fcf2_C"/>
</dbReference>
<dbReference type="Pfam" id="PF08698">
    <property type="entry name" value="Fcf2"/>
    <property type="match status" value="1"/>
</dbReference>